<gene>
    <name evidence="3" type="ORF">BDFB_013999</name>
</gene>
<dbReference type="Gene3D" id="2.130.10.10">
    <property type="entry name" value="YVTN repeat-like/Quinoprotein amine dehydrogenase"/>
    <property type="match status" value="1"/>
</dbReference>
<accession>A0A482WBG4</accession>
<proteinExistence type="predicted"/>
<organism evidence="3 4">
    <name type="scientific">Asbolus verrucosus</name>
    <name type="common">Desert ironclad beetle</name>
    <dbReference type="NCBI Taxonomy" id="1661398"/>
    <lineage>
        <taxon>Eukaryota</taxon>
        <taxon>Metazoa</taxon>
        <taxon>Ecdysozoa</taxon>
        <taxon>Arthropoda</taxon>
        <taxon>Hexapoda</taxon>
        <taxon>Insecta</taxon>
        <taxon>Pterygota</taxon>
        <taxon>Neoptera</taxon>
        <taxon>Endopterygota</taxon>
        <taxon>Coleoptera</taxon>
        <taxon>Polyphaga</taxon>
        <taxon>Cucujiformia</taxon>
        <taxon>Tenebrionidae</taxon>
        <taxon>Pimeliinae</taxon>
        <taxon>Asbolus</taxon>
    </lineage>
</organism>
<evidence type="ECO:0000256" key="1">
    <source>
        <dbReference type="ARBA" id="ARBA00022574"/>
    </source>
</evidence>
<dbReference type="InterPro" id="IPR001680">
    <property type="entry name" value="WD40_rpt"/>
</dbReference>
<name>A0A482WBG4_ASBVE</name>
<dbReference type="GO" id="GO:0005737">
    <property type="term" value="C:cytoplasm"/>
    <property type="evidence" value="ECO:0007669"/>
    <property type="project" value="TreeGrafter"/>
</dbReference>
<dbReference type="SMART" id="SM00320">
    <property type="entry name" value="WD40"/>
    <property type="match status" value="2"/>
</dbReference>
<reference evidence="3 4" key="1">
    <citation type="submission" date="2017-03" db="EMBL/GenBank/DDBJ databases">
        <title>Genome of the blue death feigning beetle - Asbolus verrucosus.</title>
        <authorList>
            <person name="Rider S.D."/>
        </authorList>
    </citation>
    <scope>NUCLEOTIDE SEQUENCE [LARGE SCALE GENOMIC DNA]</scope>
    <source>
        <strain evidence="3">Butters</strain>
        <tissue evidence="3">Head and leg muscle</tissue>
    </source>
</reference>
<comment type="caution">
    <text evidence="3">The sequence shown here is derived from an EMBL/GenBank/DDBJ whole genome shotgun (WGS) entry which is preliminary data.</text>
</comment>
<dbReference type="OrthoDB" id="4869960at2759"/>
<evidence type="ECO:0000313" key="4">
    <source>
        <dbReference type="Proteomes" id="UP000292052"/>
    </source>
</evidence>
<dbReference type="STRING" id="1661398.A0A482WBG4"/>
<protein>
    <submittedName>
        <fullName evidence="3">Uncharacterized protein</fullName>
    </submittedName>
</protein>
<dbReference type="InterPro" id="IPR036322">
    <property type="entry name" value="WD40_repeat_dom_sf"/>
</dbReference>
<keyword evidence="2" id="KW-0677">Repeat</keyword>
<keyword evidence="1" id="KW-0853">WD repeat</keyword>
<dbReference type="GO" id="GO:0045717">
    <property type="term" value="P:negative regulation of fatty acid biosynthetic process"/>
    <property type="evidence" value="ECO:0007669"/>
    <property type="project" value="TreeGrafter"/>
</dbReference>
<keyword evidence="4" id="KW-1185">Reference proteome</keyword>
<dbReference type="PANTHER" id="PTHR15574">
    <property type="entry name" value="WD REPEAT DOMAIN-CONTAINING FAMILY"/>
    <property type="match status" value="1"/>
</dbReference>
<evidence type="ECO:0000313" key="3">
    <source>
        <dbReference type="EMBL" id="RZC42552.1"/>
    </source>
</evidence>
<dbReference type="EMBL" id="QDEB01007095">
    <property type="protein sequence ID" value="RZC42552.1"/>
    <property type="molecule type" value="Genomic_DNA"/>
</dbReference>
<evidence type="ECO:0000256" key="2">
    <source>
        <dbReference type="ARBA" id="ARBA00022737"/>
    </source>
</evidence>
<dbReference type="SUPFAM" id="SSF50978">
    <property type="entry name" value="WD40 repeat-like"/>
    <property type="match status" value="1"/>
</dbReference>
<dbReference type="PANTHER" id="PTHR15574:SF40">
    <property type="entry name" value="WD AND TETRATRICOPEPTIDE REPEATS PROTEIN 1"/>
    <property type="match status" value="1"/>
</dbReference>
<dbReference type="GO" id="GO:0080008">
    <property type="term" value="C:Cul4-RING E3 ubiquitin ligase complex"/>
    <property type="evidence" value="ECO:0007669"/>
    <property type="project" value="TreeGrafter"/>
</dbReference>
<dbReference type="AlphaFoldDB" id="A0A482WBG4"/>
<dbReference type="Proteomes" id="UP000292052">
    <property type="component" value="Unassembled WGS sequence"/>
</dbReference>
<sequence length="183" mass="20585">MREPHECPTQSKVLIDLSFKSEIKCIAVNPTKPHQIAIGANDCFVRLYDRRMIKVSMVRAGRDRSRRVIPSRLQANLSFNPSKRTPPQPQGSECVQYYAAGHLARENAGIMSIKLSVTYVAFNSAGSEMLVNVGGEQIYLFDVNNARHVDELRIPQYLPKRPRSTYKNCCQPVKSPASSLGRH</sequence>
<dbReference type="InterPro" id="IPR045151">
    <property type="entry name" value="DCAF8"/>
</dbReference>
<dbReference type="InterPro" id="IPR015943">
    <property type="entry name" value="WD40/YVTN_repeat-like_dom_sf"/>
</dbReference>